<evidence type="ECO:0000313" key="2">
    <source>
        <dbReference type="EMBL" id="VDK80502.1"/>
    </source>
</evidence>
<gene>
    <name evidence="2" type="ORF">NLS_LOCUS4942</name>
</gene>
<evidence type="ECO:0000256" key="1">
    <source>
        <dbReference type="SAM" id="Phobius"/>
    </source>
</evidence>
<evidence type="ECO:0000313" key="3">
    <source>
        <dbReference type="Proteomes" id="UP000277928"/>
    </source>
</evidence>
<dbReference type="Proteomes" id="UP000277928">
    <property type="component" value="Unassembled WGS sequence"/>
</dbReference>
<feature type="transmembrane region" description="Helical" evidence="1">
    <location>
        <begin position="33"/>
        <end position="53"/>
    </location>
</feature>
<dbReference type="EMBL" id="UYRX01000341">
    <property type="protein sequence ID" value="VDK80502.1"/>
    <property type="molecule type" value="Genomic_DNA"/>
</dbReference>
<dbReference type="OrthoDB" id="5850318at2759"/>
<proteinExistence type="predicted"/>
<keyword evidence="1" id="KW-0812">Transmembrane</keyword>
<keyword evidence="1" id="KW-0472">Membrane</keyword>
<protein>
    <submittedName>
        <fullName evidence="2">Uncharacterized protein</fullName>
    </submittedName>
</protein>
<reference evidence="2 3" key="1">
    <citation type="submission" date="2018-08" db="EMBL/GenBank/DDBJ databases">
        <authorList>
            <person name="Laetsch R D."/>
            <person name="Stevens L."/>
            <person name="Kumar S."/>
            <person name="Blaxter L. M."/>
        </authorList>
    </citation>
    <scope>NUCLEOTIDE SEQUENCE [LARGE SCALE GENOMIC DNA]</scope>
</reference>
<dbReference type="OMA" id="TKWMRFG"/>
<name>A0A3P6SXD8_LITSI</name>
<keyword evidence="3" id="KW-1185">Reference proteome</keyword>
<dbReference type="AlphaFoldDB" id="A0A3P6SXD8"/>
<sequence>MQQITDANSRNPNHFPFEKCWRKRWCTKTEMKLFSESTIIFAFFTASMIFVIASSVRVEPLLVAADNDDDFIRSLRTPNTKWMRFGKRLPNAKWMRFGKRMENAKWMRFGRQNDDFYDSQ</sequence>
<accession>A0A3P6SXD8</accession>
<organism evidence="2 3">
    <name type="scientific">Litomosoides sigmodontis</name>
    <name type="common">Filarial nematode worm</name>
    <dbReference type="NCBI Taxonomy" id="42156"/>
    <lineage>
        <taxon>Eukaryota</taxon>
        <taxon>Metazoa</taxon>
        <taxon>Ecdysozoa</taxon>
        <taxon>Nematoda</taxon>
        <taxon>Chromadorea</taxon>
        <taxon>Rhabditida</taxon>
        <taxon>Spirurina</taxon>
        <taxon>Spiruromorpha</taxon>
        <taxon>Filarioidea</taxon>
        <taxon>Onchocercidae</taxon>
        <taxon>Litomosoides</taxon>
    </lineage>
</organism>
<dbReference type="STRING" id="42156.A0A3P6SXD8"/>
<keyword evidence="1" id="KW-1133">Transmembrane helix</keyword>